<dbReference type="InterPro" id="IPR018189">
    <property type="entry name" value="Phosphoglucose_isomerase_CS"/>
</dbReference>
<proteinExistence type="inferred from homology"/>
<evidence type="ECO:0000256" key="5">
    <source>
        <dbReference type="ARBA" id="ARBA00023152"/>
    </source>
</evidence>
<comment type="catalytic activity">
    <reaction evidence="8 9">
        <text>alpha-D-glucose 6-phosphate = beta-D-fructose 6-phosphate</text>
        <dbReference type="Rhea" id="RHEA:11816"/>
        <dbReference type="ChEBI" id="CHEBI:57634"/>
        <dbReference type="ChEBI" id="CHEBI:58225"/>
        <dbReference type="EC" id="5.3.1.9"/>
    </reaction>
</comment>
<dbReference type="Gene3D" id="1.10.1390.10">
    <property type="match status" value="1"/>
</dbReference>
<keyword evidence="6 9" id="KW-0413">Isomerase</keyword>
<evidence type="ECO:0000256" key="3">
    <source>
        <dbReference type="ARBA" id="ARBA00011952"/>
    </source>
</evidence>
<evidence type="ECO:0000256" key="6">
    <source>
        <dbReference type="ARBA" id="ARBA00023235"/>
    </source>
</evidence>
<name>A0ABQ8F4K8_9FUNG</name>
<comment type="caution">
    <text evidence="10">The sequence shown here is derived from an EMBL/GenBank/DDBJ whole genome shotgun (WGS) entry which is preliminary data.</text>
</comment>
<keyword evidence="4 9" id="KW-0312">Gluconeogenesis</keyword>
<evidence type="ECO:0000256" key="8">
    <source>
        <dbReference type="ARBA" id="ARBA00029321"/>
    </source>
</evidence>
<dbReference type="Gene3D" id="3.40.50.10490">
    <property type="entry name" value="Glucose-6-phosphate isomerase like protein, domain 1"/>
    <property type="match status" value="2"/>
</dbReference>
<dbReference type="InterPro" id="IPR035482">
    <property type="entry name" value="SIS_PGI_2"/>
</dbReference>
<dbReference type="InterPro" id="IPR035476">
    <property type="entry name" value="SIS_PGI_1"/>
</dbReference>
<dbReference type="InterPro" id="IPR046348">
    <property type="entry name" value="SIS_dom_sf"/>
</dbReference>
<dbReference type="Proteomes" id="UP001648503">
    <property type="component" value="Unassembled WGS sequence"/>
</dbReference>
<dbReference type="PROSITE" id="PS51463">
    <property type="entry name" value="P_GLUCOSE_ISOMERASE_3"/>
    <property type="match status" value="1"/>
</dbReference>
<dbReference type="InterPro" id="IPR023096">
    <property type="entry name" value="G6P_Isomerase_C"/>
</dbReference>
<keyword evidence="5 9" id="KW-0324">Glycolysis</keyword>
<dbReference type="PANTHER" id="PTHR11469:SF1">
    <property type="entry name" value="GLUCOSE-6-PHOSPHATE ISOMERASE"/>
    <property type="match status" value="1"/>
</dbReference>
<dbReference type="EMBL" id="JAFCIX010000390">
    <property type="protein sequence ID" value="KAH6592091.1"/>
    <property type="molecule type" value="Genomic_DNA"/>
</dbReference>
<dbReference type="SUPFAM" id="SSF53697">
    <property type="entry name" value="SIS domain"/>
    <property type="match status" value="1"/>
</dbReference>
<dbReference type="PROSITE" id="PS00174">
    <property type="entry name" value="P_GLUCOSE_ISOMERASE_2"/>
    <property type="match status" value="1"/>
</dbReference>
<gene>
    <name evidence="10" type="ORF">BASA50_008237</name>
</gene>
<dbReference type="Pfam" id="PF00342">
    <property type="entry name" value="PGI"/>
    <property type="match status" value="1"/>
</dbReference>
<dbReference type="NCBIfam" id="NF001211">
    <property type="entry name" value="PRK00179.1"/>
    <property type="match status" value="1"/>
</dbReference>
<evidence type="ECO:0000313" key="11">
    <source>
        <dbReference type="Proteomes" id="UP001648503"/>
    </source>
</evidence>
<accession>A0ABQ8F4K8</accession>
<dbReference type="PANTHER" id="PTHR11469">
    <property type="entry name" value="GLUCOSE-6-PHOSPHATE ISOMERASE"/>
    <property type="match status" value="1"/>
</dbReference>
<dbReference type="CDD" id="cd05016">
    <property type="entry name" value="SIS_PGI_2"/>
    <property type="match status" value="1"/>
</dbReference>
<evidence type="ECO:0000256" key="9">
    <source>
        <dbReference type="RuleBase" id="RU000612"/>
    </source>
</evidence>
<evidence type="ECO:0000256" key="4">
    <source>
        <dbReference type="ARBA" id="ARBA00022432"/>
    </source>
</evidence>
<protein>
    <recommendedName>
        <fullName evidence="3 9">Glucose-6-phosphate isomerase</fullName>
        <ecNumber evidence="3 9">5.3.1.9</ecNumber>
    </recommendedName>
</protein>
<comment type="pathway">
    <text evidence="1 9">Carbohydrate degradation; glycolysis; D-glyceraldehyde 3-phosphate and glycerone phosphate from D-glucose: step 2/4.</text>
</comment>
<comment type="function">
    <text evidence="7">In the cytoplasm, catalyzes the conversion of glucose-6-phosphate to fructose-6-phosphate, the second step in glycolysis, and the reverse reaction during gluconeogenesis.</text>
</comment>
<comment type="similarity">
    <text evidence="2 9">Belongs to the GPI family.</text>
</comment>
<dbReference type="EC" id="5.3.1.9" evidence="3 9"/>
<evidence type="ECO:0000256" key="7">
    <source>
        <dbReference type="ARBA" id="ARBA00024178"/>
    </source>
</evidence>
<dbReference type="PROSITE" id="PS00765">
    <property type="entry name" value="P_GLUCOSE_ISOMERASE_1"/>
    <property type="match status" value="1"/>
</dbReference>
<dbReference type="InterPro" id="IPR001672">
    <property type="entry name" value="G6P_Isomerase"/>
</dbReference>
<dbReference type="PRINTS" id="PR00662">
    <property type="entry name" value="G6PISOMERASE"/>
</dbReference>
<organism evidence="10 11">
    <name type="scientific">Batrachochytrium salamandrivorans</name>
    <dbReference type="NCBI Taxonomy" id="1357716"/>
    <lineage>
        <taxon>Eukaryota</taxon>
        <taxon>Fungi</taxon>
        <taxon>Fungi incertae sedis</taxon>
        <taxon>Chytridiomycota</taxon>
        <taxon>Chytridiomycota incertae sedis</taxon>
        <taxon>Chytridiomycetes</taxon>
        <taxon>Rhizophydiales</taxon>
        <taxon>Rhizophydiales incertae sedis</taxon>
        <taxon>Batrachochytrium</taxon>
    </lineage>
</organism>
<dbReference type="HAMAP" id="MF_00473">
    <property type="entry name" value="G6P_isomerase"/>
    <property type="match status" value="1"/>
</dbReference>
<evidence type="ECO:0000256" key="1">
    <source>
        <dbReference type="ARBA" id="ARBA00004926"/>
    </source>
</evidence>
<reference evidence="10 11" key="1">
    <citation type="submission" date="2021-02" db="EMBL/GenBank/DDBJ databases">
        <title>Variation within the Batrachochytrium salamandrivorans European outbreak.</title>
        <authorList>
            <person name="Kelly M."/>
            <person name="Pasmans F."/>
            <person name="Shea T.P."/>
            <person name="Munoz J.F."/>
            <person name="Carranza S."/>
            <person name="Cuomo C.A."/>
            <person name="Martel A."/>
        </authorList>
    </citation>
    <scope>NUCLEOTIDE SEQUENCE [LARGE SCALE GENOMIC DNA]</scope>
    <source>
        <strain evidence="10 11">AMFP18/2</strain>
    </source>
</reference>
<keyword evidence="11" id="KW-1185">Reference proteome</keyword>
<evidence type="ECO:0000256" key="2">
    <source>
        <dbReference type="ARBA" id="ARBA00006604"/>
    </source>
</evidence>
<evidence type="ECO:0000313" key="10">
    <source>
        <dbReference type="EMBL" id="KAH6592091.1"/>
    </source>
</evidence>
<dbReference type="CDD" id="cd05015">
    <property type="entry name" value="SIS_PGI_1"/>
    <property type="match status" value="1"/>
</dbReference>
<sequence>MTGVSNNPAWKALQNHYDTVGCKLTLKELFAADPQRFEQLHVTFGTSGAPQPNLLLDYSKNIVLKETLSLLFDLAREAQVEDWRDRMFRGDLINTTEQRAVLHVALRNLSNTSIYVQGKDVVLDVNRVLAQMKTISDGVQSGSWKGYTGKAITDIVNIGIGGSDLGPVMVTEALKPYAKKGLSVHFVSNIDGTHMAETLKKLNPETVLFIVASKTFTTIETITNATTAKAWFLNEAKHTEHVAKHFVALSTNAKAVSAFGIDVSNMFEFWDWVGGRYSLWSAIGLSISLYIGFDNFRELLAGAHAMDAHFQSAPLEKNMPVIMALLGVWYNNFFGAQTHAILPYDQYMHRFPAYFQQGDMESNGKSTSRDNKPITDYSTGPIIWGEPGTNGQHAFYQLIHQGTKMVPADFLAPVVSQNPISNNRHHEILLSNFFAQTEALMKGKTEEEVSSELKKAGVTDPVAYQIQLAHKQFSGNRPTNSILYQKLTPFNLGSLIALYEHKIFVQGIIWNINSFDQWGVELGKQLAQAILPELEGSSLVSGHDSSTNGLINYYKSARMNQL</sequence>